<dbReference type="EMBL" id="JAJEPW010000009">
    <property type="protein sequence ID" value="MCC2128804.1"/>
    <property type="molecule type" value="Genomic_DNA"/>
</dbReference>
<organism evidence="3 4">
    <name type="scientific">Brotocaccenecus cirricatena</name>
    <dbReference type="NCBI Taxonomy" id="3064195"/>
    <lineage>
        <taxon>Bacteria</taxon>
        <taxon>Bacillati</taxon>
        <taxon>Bacillota</taxon>
        <taxon>Clostridia</taxon>
        <taxon>Eubacteriales</taxon>
        <taxon>Oscillospiraceae</taxon>
        <taxon>Brotocaccenecus</taxon>
    </lineage>
</organism>
<protein>
    <submittedName>
        <fullName evidence="3">DUF3592 domain-containing protein</fullName>
    </submittedName>
</protein>
<evidence type="ECO:0000313" key="3">
    <source>
        <dbReference type="EMBL" id="MCC2128804.1"/>
    </source>
</evidence>
<feature type="transmembrane region" description="Helical" evidence="1">
    <location>
        <begin position="20"/>
        <end position="41"/>
    </location>
</feature>
<feature type="transmembrane region" description="Helical" evidence="1">
    <location>
        <begin position="203"/>
        <end position="223"/>
    </location>
</feature>
<evidence type="ECO:0000259" key="2">
    <source>
        <dbReference type="Pfam" id="PF12158"/>
    </source>
</evidence>
<keyword evidence="4" id="KW-1185">Reference proteome</keyword>
<proteinExistence type="predicted"/>
<feature type="transmembrane region" description="Helical" evidence="1">
    <location>
        <begin position="133"/>
        <end position="156"/>
    </location>
</feature>
<dbReference type="Proteomes" id="UP001199319">
    <property type="component" value="Unassembled WGS sequence"/>
</dbReference>
<name>A0AAE3ACP3_9FIRM</name>
<accession>A0AAE3ACP3</accession>
<keyword evidence="1" id="KW-1133">Transmembrane helix</keyword>
<keyword evidence="1" id="KW-0812">Transmembrane</keyword>
<reference evidence="3" key="1">
    <citation type="submission" date="2021-10" db="EMBL/GenBank/DDBJ databases">
        <title>Anaerobic single-cell dispensing facilitates the cultivation of human gut bacteria.</title>
        <authorList>
            <person name="Afrizal A."/>
        </authorList>
    </citation>
    <scope>NUCLEOTIDE SEQUENCE</scope>
    <source>
        <strain evidence="3">CLA-AA-H272</strain>
    </source>
</reference>
<dbReference type="AlphaFoldDB" id="A0AAE3ACP3"/>
<dbReference type="Pfam" id="PF12158">
    <property type="entry name" value="DUF3592"/>
    <property type="match status" value="1"/>
</dbReference>
<evidence type="ECO:0000313" key="4">
    <source>
        <dbReference type="Proteomes" id="UP001199319"/>
    </source>
</evidence>
<dbReference type="InterPro" id="IPR021994">
    <property type="entry name" value="DUF3592"/>
</dbReference>
<sequence>MKHESAVQAVKELMRKDSVFRSVIQGWGVATLLIGLFMFYMGANTYIQSYKQTDWVFGSAYITDISELNRSKVGRGGINYSMTYEYEVDGTHYTGKYGPLANSIEVGRSIRIKYDPSAPENSTGFLAPSGNDLALVIIGTILAVPGFFMSGILGLLRRLLRGLHRSEIPDYAPPEEKRTAPPKAPAPSACDIVMGVRNILRTLAPILIFLLFGFILMLIQNAIS</sequence>
<dbReference type="RefSeq" id="WP_302928114.1">
    <property type="nucleotide sequence ID" value="NZ_JAJEPW010000009.1"/>
</dbReference>
<evidence type="ECO:0000256" key="1">
    <source>
        <dbReference type="SAM" id="Phobius"/>
    </source>
</evidence>
<comment type="caution">
    <text evidence="3">The sequence shown here is derived from an EMBL/GenBank/DDBJ whole genome shotgun (WGS) entry which is preliminary data.</text>
</comment>
<feature type="domain" description="DUF3592" evidence="2">
    <location>
        <begin position="67"/>
        <end position="122"/>
    </location>
</feature>
<keyword evidence="1" id="KW-0472">Membrane</keyword>
<gene>
    <name evidence="3" type="ORF">LKD37_04605</name>
</gene>